<dbReference type="Pfam" id="PF14693">
    <property type="entry name" value="Ribosomal_TL5_C"/>
    <property type="match status" value="1"/>
</dbReference>
<evidence type="ECO:0000259" key="6">
    <source>
        <dbReference type="Pfam" id="PF01386"/>
    </source>
</evidence>
<feature type="domain" description="Large ribosomal subunit protein bL25 beta" evidence="7">
    <location>
        <begin position="101"/>
        <end position="179"/>
    </location>
</feature>
<evidence type="ECO:0000256" key="2">
    <source>
        <dbReference type="ARBA" id="ARBA00022884"/>
    </source>
</evidence>
<dbReference type="CDD" id="cd00495">
    <property type="entry name" value="Ribosomal_L25_TL5_CTC"/>
    <property type="match status" value="1"/>
</dbReference>
<comment type="subunit">
    <text evidence="5">Part of the 50S ribosomal subunit; part of the 5S rRNA/L5/L18/L25 subcomplex. Contacts the 5S rRNA. Binds to the 5S rRNA independently of L5 and L18.</text>
</comment>
<keyword evidence="4 5" id="KW-0687">Ribonucleoprotein</keyword>
<dbReference type="NCBIfam" id="TIGR00731">
    <property type="entry name" value="bL25_bact_ctc"/>
    <property type="match status" value="1"/>
</dbReference>
<gene>
    <name evidence="5" type="primary">rplY</name>
    <name evidence="5" type="synonym">ctc</name>
    <name evidence="8" type="ORF">H7E68_16450</name>
    <name evidence="9" type="ORF">SAMN04488529_101572</name>
</gene>
<dbReference type="Pfam" id="PF01386">
    <property type="entry name" value="Ribosomal_L25p"/>
    <property type="match status" value="1"/>
</dbReference>
<dbReference type="InterPro" id="IPR029751">
    <property type="entry name" value="Ribosomal_L25_dom"/>
</dbReference>
<keyword evidence="2 5" id="KW-0694">RNA-binding</keyword>
<dbReference type="GO" id="GO:0003735">
    <property type="term" value="F:structural constituent of ribosome"/>
    <property type="evidence" value="ECO:0007669"/>
    <property type="project" value="InterPro"/>
</dbReference>
<evidence type="ECO:0000313" key="11">
    <source>
        <dbReference type="Proteomes" id="UP000585258"/>
    </source>
</evidence>
<dbReference type="PANTHER" id="PTHR33284">
    <property type="entry name" value="RIBOSOMAL PROTEIN L25/GLN-TRNA SYNTHETASE, ANTI-CODON-BINDING DOMAIN-CONTAINING PROTEIN"/>
    <property type="match status" value="1"/>
</dbReference>
<name>A0A1H0MTI9_9CLOT</name>
<evidence type="ECO:0000313" key="8">
    <source>
        <dbReference type="EMBL" id="MBB6716296.1"/>
    </source>
</evidence>
<dbReference type="GO" id="GO:0022625">
    <property type="term" value="C:cytosolic large ribosomal subunit"/>
    <property type="evidence" value="ECO:0007669"/>
    <property type="project" value="TreeGrafter"/>
</dbReference>
<feature type="domain" description="Large ribosomal subunit protein bL25 L25" evidence="6">
    <location>
        <begin position="4"/>
        <end position="90"/>
    </location>
</feature>
<dbReference type="Gene3D" id="2.170.120.20">
    <property type="entry name" value="Ribosomal protein L25, beta domain"/>
    <property type="match status" value="1"/>
</dbReference>
<keyword evidence="10" id="KW-1185">Reference proteome</keyword>
<comment type="function">
    <text evidence="5">This is one of the proteins that binds to the 5S RNA in the ribosome where it forms part of the central protuberance.</text>
</comment>
<dbReference type="InterPro" id="IPR020056">
    <property type="entry name" value="Rbsml_bL25/Gln-tRNA_synth_N"/>
</dbReference>
<dbReference type="RefSeq" id="WP_089965589.1">
    <property type="nucleotide sequence ID" value="NZ_CP071376.1"/>
</dbReference>
<dbReference type="InterPro" id="IPR001021">
    <property type="entry name" value="Ribosomal_bL25_long"/>
</dbReference>
<dbReference type="GO" id="GO:0008097">
    <property type="term" value="F:5S rRNA binding"/>
    <property type="evidence" value="ECO:0007669"/>
    <property type="project" value="InterPro"/>
</dbReference>
<dbReference type="STRING" id="94869.SAMN04488529_101572"/>
<dbReference type="Gene3D" id="2.40.240.10">
    <property type="entry name" value="Ribosomal Protein L25, Chain P"/>
    <property type="match status" value="1"/>
</dbReference>
<evidence type="ECO:0000313" key="9">
    <source>
        <dbReference type="EMBL" id="SDO83682.1"/>
    </source>
</evidence>
<evidence type="ECO:0000256" key="3">
    <source>
        <dbReference type="ARBA" id="ARBA00022980"/>
    </source>
</evidence>
<dbReference type="SUPFAM" id="SSF50715">
    <property type="entry name" value="Ribosomal protein L25-like"/>
    <property type="match status" value="1"/>
</dbReference>
<dbReference type="GO" id="GO:0006412">
    <property type="term" value="P:translation"/>
    <property type="evidence" value="ECO:0007669"/>
    <property type="project" value="UniProtKB-UniRule"/>
</dbReference>
<dbReference type="OrthoDB" id="9790002at2"/>
<dbReference type="InterPro" id="IPR011035">
    <property type="entry name" value="Ribosomal_bL25/Gln-tRNA_synth"/>
</dbReference>
<reference evidence="8 11" key="2">
    <citation type="submission" date="2020-08" db="EMBL/GenBank/DDBJ databases">
        <title>Clostridia isolated from Swiss meat.</title>
        <authorList>
            <person name="Wambui J."/>
            <person name="Stevens M.J.A."/>
            <person name="Stephan R."/>
        </authorList>
    </citation>
    <scope>NUCLEOTIDE SEQUENCE [LARGE SCALE GENOMIC DNA]</scope>
    <source>
        <strain evidence="8 11">CM001</strain>
    </source>
</reference>
<evidence type="ECO:0000256" key="4">
    <source>
        <dbReference type="ARBA" id="ARBA00023274"/>
    </source>
</evidence>
<organism evidence="9 10">
    <name type="scientific">Clostridium gasigenes</name>
    <dbReference type="NCBI Taxonomy" id="94869"/>
    <lineage>
        <taxon>Bacteria</taxon>
        <taxon>Bacillati</taxon>
        <taxon>Bacillota</taxon>
        <taxon>Clostridia</taxon>
        <taxon>Eubacteriales</taxon>
        <taxon>Clostridiaceae</taxon>
        <taxon>Clostridium</taxon>
    </lineage>
</organism>
<proteinExistence type="inferred from homology"/>
<evidence type="ECO:0000256" key="5">
    <source>
        <dbReference type="HAMAP-Rule" id="MF_01334"/>
    </source>
</evidence>
<reference evidence="9 10" key="1">
    <citation type="submission" date="2016-10" db="EMBL/GenBank/DDBJ databases">
        <authorList>
            <person name="de Groot N.N."/>
        </authorList>
    </citation>
    <scope>NUCLEOTIDE SEQUENCE [LARGE SCALE GENOMIC DNA]</scope>
    <source>
        <strain evidence="9 10">DSM 12272</strain>
    </source>
</reference>
<evidence type="ECO:0000259" key="7">
    <source>
        <dbReference type="Pfam" id="PF14693"/>
    </source>
</evidence>
<dbReference type="GeneID" id="65310749"/>
<dbReference type="PANTHER" id="PTHR33284:SF1">
    <property type="entry name" value="RIBOSOMAL PROTEIN L25_GLN-TRNA SYNTHETASE, ANTI-CODON-BINDING DOMAIN-CONTAINING PROTEIN"/>
    <property type="match status" value="1"/>
</dbReference>
<dbReference type="Proteomes" id="UP000198597">
    <property type="component" value="Unassembled WGS sequence"/>
</dbReference>
<keyword evidence="1 5" id="KW-0699">rRNA-binding</keyword>
<evidence type="ECO:0000256" key="1">
    <source>
        <dbReference type="ARBA" id="ARBA00022730"/>
    </source>
</evidence>
<keyword evidence="3 5" id="KW-0689">Ribosomal protein</keyword>
<dbReference type="EMBL" id="FNJM01000001">
    <property type="protein sequence ID" value="SDO83682.1"/>
    <property type="molecule type" value="Genomic_DNA"/>
</dbReference>
<sequence>MINLEFKKRNNIISNSAKKVRRSGKIPGILYGKVMNNFMFEVGGLELGKEISKQGEHGVLNFNIDGEGHKALVKHVQRDPVSHKIIHLDLEELEGNQTIISSVPIHFVGEDMLTKKGVVIQKEKDTVRVECFADSLPKYLEININQGMVGSVYKFGDLEVASEISIIDDLNSVIASISYERKTVSDDMVAIVEEAKEEKKAK</sequence>
<evidence type="ECO:0000313" key="10">
    <source>
        <dbReference type="Proteomes" id="UP000198597"/>
    </source>
</evidence>
<protein>
    <recommendedName>
        <fullName evidence="5">Large ribosomal subunit protein bL25</fullName>
    </recommendedName>
    <alternativeName>
        <fullName evidence="5">General stress protein CTC</fullName>
    </alternativeName>
</protein>
<dbReference type="InterPro" id="IPR020930">
    <property type="entry name" value="Ribosomal_uL5_bac-type"/>
</dbReference>
<dbReference type="InterPro" id="IPR037121">
    <property type="entry name" value="Ribosomal_bL25_C"/>
</dbReference>
<dbReference type="EMBL" id="JACKWY010000013">
    <property type="protein sequence ID" value="MBB6716296.1"/>
    <property type="molecule type" value="Genomic_DNA"/>
</dbReference>
<dbReference type="AlphaFoldDB" id="A0A1H0MTI9"/>
<dbReference type="InterPro" id="IPR020057">
    <property type="entry name" value="Ribosomal_bL25_b-dom"/>
</dbReference>
<dbReference type="HAMAP" id="MF_01334">
    <property type="entry name" value="Ribosomal_bL25_CTC"/>
    <property type="match status" value="1"/>
</dbReference>
<dbReference type="Proteomes" id="UP000585258">
    <property type="component" value="Unassembled WGS sequence"/>
</dbReference>
<comment type="similarity">
    <text evidence="5">Belongs to the bacterial ribosomal protein bL25 family. CTC subfamily.</text>
</comment>
<accession>A0A1H0MTI9</accession>